<dbReference type="EMBL" id="JABFOF010000004">
    <property type="protein sequence ID" value="KAG2399655.1"/>
    <property type="molecule type" value="Genomic_DNA"/>
</dbReference>
<name>A0A8T0KP33_PHAAN</name>
<evidence type="ECO:0000313" key="2">
    <source>
        <dbReference type="Proteomes" id="UP000743370"/>
    </source>
</evidence>
<comment type="caution">
    <text evidence="1">The sequence shown here is derived from an EMBL/GenBank/DDBJ whole genome shotgun (WGS) entry which is preliminary data.</text>
</comment>
<evidence type="ECO:0000313" key="1">
    <source>
        <dbReference type="EMBL" id="KAG2399655.1"/>
    </source>
</evidence>
<protein>
    <submittedName>
        <fullName evidence="1">Uncharacterized protein</fullName>
    </submittedName>
</protein>
<reference evidence="1 2" key="1">
    <citation type="submission" date="2020-05" db="EMBL/GenBank/DDBJ databases">
        <title>Vigna angularis (adzuki bean) Var. LongXiaoDou No. 4 denovo assembly.</title>
        <authorList>
            <person name="Xiang H."/>
        </authorList>
    </citation>
    <scope>NUCLEOTIDE SEQUENCE [LARGE SCALE GENOMIC DNA]</scope>
    <source>
        <tissue evidence="1">Leaf</tissue>
    </source>
</reference>
<organism evidence="1 2">
    <name type="scientific">Phaseolus angularis</name>
    <name type="common">Azuki bean</name>
    <name type="synonym">Vigna angularis</name>
    <dbReference type="NCBI Taxonomy" id="3914"/>
    <lineage>
        <taxon>Eukaryota</taxon>
        <taxon>Viridiplantae</taxon>
        <taxon>Streptophyta</taxon>
        <taxon>Embryophyta</taxon>
        <taxon>Tracheophyta</taxon>
        <taxon>Spermatophyta</taxon>
        <taxon>Magnoliopsida</taxon>
        <taxon>eudicotyledons</taxon>
        <taxon>Gunneridae</taxon>
        <taxon>Pentapetalae</taxon>
        <taxon>rosids</taxon>
        <taxon>fabids</taxon>
        <taxon>Fabales</taxon>
        <taxon>Fabaceae</taxon>
        <taxon>Papilionoideae</taxon>
        <taxon>50 kb inversion clade</taxon>
        <taxon>NPAAA clade</taxon>
        <taxon>indigoferoid/millettioid clade</taxon>
        <taxon>Phaseoleae</taxon>
        <taxon>Vigna</taxon>
    </lineage>
</organism>
<proteinExistence type="predicted"/>
<sequence>MYFIFRVLYNESCLFFEVIVDVGVSKEELCYGMVKEIVQKYGVPFNKQNRGDKEKLIRVVEEQTWVIAHMQSNIHHLRKLVEEKNEDNGQKFGEKAFCGSEDPCQSMSVQHRYQTLGFKRQDE</sequence>
<dbReference type="AlphaFoldDB" id="A0A8T0KP33"/>
<gene>
    <name evidence="1" type="ORF">HKW66_Vig0104920</name>
</gene>
<accession>A0A8T0KP33</accession>
<dbReference type="Proteomes" id="UP000743370">
    <property type="component" value="Unassembled WGS sequence"/>
</dbReference>